<evidence type="ECO:0000313" key="3">
    <source>
        <dbReference type="Proteomes" id="UP000494206"/>
    </source>
</evidence>
<accession>A0A8S1FGG1</accession>
<organism evidence="2 3">
    <name type="scientific">Caenorhabditis bovis</name>
    <dbReference type="NCBI Taxonomy" id="2654633"/>
    <lineage>
        <taxon>Eukaryota</taxon>
        <taxon>Metazoa</taxon>
        <taxon>Ecdysozoa</taxon>
        <taxon>Nematoda</taxon>
        <taxon>Chromadorea</taxon>
        <taxon>Rhabditida</taxon>
        <taxon>Rhabditina</taxon>
        <taxon>Rhabditomorpha</taxon>
        <taxon>Rhabditoidea</taxon>
        <taxon>Rhabditidae</taxon>
        <taxon>Peloderinae</taxon>
        <taxon>Caenorhabditis</taxon>
    </lineage>
</organism>
<protein>
    <submittedName>
        <fullName evidence="2">Uncharacterized protein</fullName>
    </submittedName>
</protein>
<proteinExistence type="predicted"/>
<comment type="caution">
    <text evidence="2">The sequence shown here is derived from an EMBL/GenBank/DDBJ whole genome shotgun (WGS) entry which is preliminary data.</text>
</comment>
<gene>
    <name evidence="2" type="ORF">CBOVIS_LOCUS13005</name>
</gene>
<reference evidence="2 3" key="1">
    <citation type="submission" date="2020-04" db="EMBL/GenBank/DDBJ databases">
        <authorList>
            <person name="Laetsch R D."/>
            <person name="Stevens L."/>
            <person name="Kumar S."/>
            <person name="Blaxter L. M."/>
        </authorList>
    </citation>
    <scope>NUCLEOTIDE SEQUENCE [LARGE SCALE GENOMIC DNA]</scope>
</reference>
<name>A0A8S1FGG1_9PELO</name>
<dbReference type="Proteomes" id="UP000494206">
    <property type="component" value="Unassembled WGS sequence"/>
</dbReference>
<evidence type="ECO:0000313" key="2">
    <source>
        <dbReference type="EMBL" id="CAB3411627.1"/>
    </source>
</evidence>
<evidence type="ECO:0000256" key="1">
    <source>
        <dbReference type="SAM" id="MobiDB-lite"/>
    </source>
</evidence>
<dbReference type="AlphaFoldDB" id="A0A8S1FGG1"/>
<dbReference type="EMBL" id="CADEPM010000015">
    <property type="protein sequence ID" value="CAB3411627.1"/>
    <property type="molecule type" value="Genomic_DNA"/>
</dbReference>
<keyword evidence="3" id="KW-1185">Reference proteome</keyword>
<sequence length="260" mass="29597">METSSDVCFDEPTAFQLMVSINQRCRELSQLCKCDMTQPSLNKISEENKKAAIMFDFDINSKQFLKHFEETQYSNNSGSFTDPIDTNDELRRLKQIFNNPFGSESQTSENLPILLWPIPKNRKLVYDNLKDSPGAFGRCVKSLSNEFTELIEPPITIQPACLPSLSLERANENMKISHGYLPSSQQNLLPANRLQYFKDPVDVNEELARLKALFGRPFLVKSVATQDDCLMQSEKSNLETSDRSPTGQRKRNANGQFLNN</sequence>
<feature type="region of interest" description="Disordered" evidence="1">
    <location>
        <begin position="234"/>
        <end position="260"/>
    </location>
</feature>
<feature type="compositionally biased region" description="Polar residues" evidence="1">
    <location>
        <begin position="243"/>
        <end position="260"/>
    </location>
</feature>